<evidence type="ECO:0008006" key="4">
    <source>
        <dbReference type="Google" id="ProtNLM"/>
    </source>
</evidence>
<feature type="region of interest" description="Disordered" evidence="1">
    <location>
        <begin position="1"/>
        <end position="28"/>
    </location>
</feature>
<dbReference type="Proteomes" id="UP000583800">
    <property type="component" value="Unassembled WGS sequence"/>
</dbReference>
<organism evidence="2 3">
    <name type="scientific">Nonomuraea muscovyensis</name>
    <dbReference type="NCBI Taxonomy" id="1124761"/>
    <lineage>
        <taxon>Bacteria</taxon>
        <taxon>Bacillati</taxon>
        <taxon>Actinomycetota</taxon>
        <taxon>Actinomycetes</taxon>
        <taxon>Streptosporangiales</taxon>
        <taxon>Streptosporangiaceae</taxon>
        <taxon>Nonomuraea</taxon>
    </lineage>
</organism>
<evidence type="ECO:0000313" key="3">
    <source>
        <dbReference type="Proteomes" id="UP000583800"/>
    </source>
</evidence>
<dbReference type="AlphaFoldDB" id="A0A7X0BWW5"/>
<proteinExistence type="predicted"/>
<evidence type="ECO:0000256" key="1">
    <source>
        <dbReference type="SAM" id="MobiDB-lite"/>
    </source>
</evidence>
<keyword evidence="3" id="KW-1185">Reference proteome</keyword>
<dbReference type="RefSeq" id="WP_185082382.1">
    <property type="nucleotide sequence ID" value="NZ_JACHJB010000001.1"/>
</dbReference>
<accession>A0A7X0BWW5</accession>
<protein>
    <recommendedName>
        <fullName evidence="4">CU044_5270 family protein</fullName>
    </recommendedName>
</protein>
<evidence type="ECO:0000313" key="2">
    <source>
        <dbReference type="EMBL" id="MBB6344227.1"/>
    </source>
</evidence>
<sequence length="415" mass="44021">MDERNGHPADELDAVRAVFSRPGPSPEAVAAGRDRLLAEAAAVPIAPPERPGRRPAAGTRTPEDAVASGRWPGRRDPAGSRVRRWAPAGRGLAGVAAAAALALAMTLPSDAPIRLAPDQAGTAPATPGSDRPDARQILLAAASATAGEPAGGAYWRTRVVTGQRILSPDRRYVIARRSTRETWLTRQDGRQDRWAGRYLGAGPATPRDEAAWRAAGSPGTWRYPADVTGLGRVTPEALVEAAPGEPRSGPHRVGWRDADGILTKQLTGWKALGTIPDDPARLRAYLVARIARENGAYVGREMEAELRKTCLEIISRLPVSPELRAAAYRILASLPGMTAEGQVTDPLGRTGQALTYQVVEDGRLSDRRLVIDPASGLPLAEETSSAATLAGGQDTQVGSFVAFEAIGWTDEEPMH</sequence>
<feature type="region of interest" description="Disordered" evidence="1">
    <location>
        <begin position="40"/>
        <end position="82"/>
    </location>
</feature>
<dbReference type="InterPro" id="IPR047789">
    <property type="entry name" value="CU044_5270-like"/>
</dbReference>
<reference evidence="2 3" key="1">
    <citation type="submission" date="2020-08" db="EMBL/GenBank/DDBJ databases">
        <title>Sequencing the genomes of 1000 actinobacteria strains.</title>
        <authorList>
            <person name="Klenk H.-P."/>
        </authorList>
    </citation>
    <scope>NUCLEOTIDE SEQUENCE [LARGE SCALE GENOMIC DNA]</scope>
    <source>
        <strain evidence="2 3">DSM 45913</strain>
    </source>
</reference>
<feature type="compositionally biased region" description="Basic and acidic residues" evidence="1">
    <location>
        <begin position="1"/>
        <end position="14"/>
    </location>
</feature>
<dbReference type="NCBIfam" id="NF038083">
    <property type="entry name" value="CU044_5270_fam"/>
    <property type="match status" value="1"/>
</dbReference>
<comment type="caution">
    <text evidence="2">The sequence shown here is derived from an EMBL/GenBank/DDBJ whole genome shotgun (WGS) entry which is preliminary data.</text>
</comment>
<gene>
    <name evidence="2" type="ORF">FHU36_000736</name>
</gene>
<dbReference type="EMBL" id="JACHJB010000001">
    <property type="protein sequence ID" value="MBB6344227.1"/>
    <property type="molecule type" value="Genomic_DNA"/>
</dbReference>
<name>A0A7X0BWW5_9ACTN</name>